<dbReference type="CTD" id="100169851"/>
<dbReference type="InParanoid" id="A0A1S3ELT5"/>
<name>A0A1S3ELT5_DIPOR</name>
<dbReference type="GeneID" id="105980574"/>
<accession>A0A1S3ELT5</accession>
<keyword evidence="1" id="KW-0732">Signal</keyword>
<feature type="chain" id="PRO_5010302633" evidence="1">
    <location>
        <begin position="19"/>
        <end position="98"/>
    </location>
</feature>
<dbReference type="AlphaFoldDB" id="A0A1S3ELT5"/>
<dbReference type="Proteomes" id="UP000081671">
    <property type="component" value="Unplaced"/>
</dbReference>
<feature type="signal peptide" evidence="1">
    <location>
        <begin position="1"/>
        <end position="18"/>
    </location>
</feature>
<dbReference type="InterPro" id="IPR016054">
    <property type="entry name" value="LY6_UPA_recep-like"/>
</dbReference>
<feature type="domain" description="UPAR/Ly6" evidence="2">
    <location>
        <begin position="21"/>
        <end position="96"/>
    </location>
</feature>
<dbReference type="OMA" id="YVHKCCN"/>
<evidence type="ECO:0000313" key="4">
    <source>
        <dbReference type="RefSeq" id="XP_012864914.1"/>
    </source>
</evidence>
<dbReference type="RefSeq" id="XP_012864914.1">
    <property type="nucleotide sequence ID" value="XM_013009460.1"/>
</dbReference>
<sequence length="98" mass="11461">MNKPFLLLFSLSCLIVAATPLICVTCHLRTLTDHCRRGYGICVAQEHETCMSLKIYQHDVLQVSYMVCQKFCNNLKYDLNNRTYVHRCCQSNYCNFRT</sequence>
<gene>
    <name evidence="4" type="primary">Pate3</name>
</gene>
<protein>
    <submittedName>
        <fullName evidence="4">Prostate and testis expressed protein 3</fullName>
    </submittedName>
</protein>
<evidence type="ECO:0000256" key="1">
    <source>
        <dbReference type="SAM" id="SignalP"/>
    </source>
</evidence>
<dbReference type="FunCoup" id="A0A1S3ELT5">
    <property type="interactions" value="318"/>
</dbReference>
<proteinExistence type="predicted"/>
<dbReference type="CDD" id="cd23579">
    <property type="entry name" value="TFP_LU_ECD_PATE3"/>
    <property type="match status" value="1"/>
</dbReference>
<reference evidence="4" key="1">
    <citation type="submission" date="2025-08" db="UniProtKB">
        <authorList>
            <consortium name="RefSeq"/>
        </authorList>
    </citation>
    <scope>IDENTIFICATION</scope>
    <source>
        <tissue evidence="4">Kidney</tissue>
    </source>
</reference>
<dbReference type="KEGG" id="dord:105980574"/>
<organism evidence="3 4">
    <name type="scientific">Dipodomys ordii</name>
    <name type="common">Ord's kangaroo rat</name>
    <dbReference type="NCBI Taxonomy" id="10020"/>
    <lineage>
        <taxon>Eukaryota</taxon>
        <taxon>Metazoa</taxon>
        <taxon>Chordata</taxon>
        <taxon>Craniata</taxon>
        <taxon>Vertebrata</taxon>
        <taxon>Euteleostomi</taxon>
        <taxon>Mammalia</taxon>
        <taxon>Eutheria</taxon>
        <taxon>Euarchontoglires</taxon>
        <taxon>Glires</taxon>
        <taxon>Rodentia</taxon>
        <taxon>Castorimorpha</taxon>
        <taxon>Heteromyidae</taxon>
        <taxon>Dipodomyinae</taxon>
        <taxon>Dipodomys</taxon>
    </lineage>
</organism>
<evidence type="ECO:0000313" key="3">
    <source>
        <dbReference type="Proteomes" id="UP000081671"/>
    </source>
</evidence>
<keyword evidence="3" id="KW-1185">Reference proteome</keyword>
<evidence type="ECO:0000259" key="2">
    <source>
        <dbReference type="Pfam" id="PF00021"/>
    </source>
</evidence>
<dbReference type="STRING" id="10020.ENSDORP00000024259"/>
<dbReference type="Pfam" id="PF00021">
    <property type="entry name" value="UPAR_LY6"/>
    <property type="match status" value="1"/>
</dbReference>
<dbReference type="OrthoDB" id="9827827at2759"/>